<proteinExistence type="predicted"/>
<feature type="transmembrane region" description="Helical" evidence="1">
    <location>
        <begin position="116"/>
        <end position="135"/>
    </location>
</feature>
<dbReference type="Proteomes" id="UP001364890">
    <property type="component" value="Unassembled WGS sequence"/>
</dbReference>
<keyword evidence="3" id="KW-1185">Reference proteome</keyword>
<organism evidence="2 3">
    <name type="scientific">Psychrobacillus mangrovi</name>
    <dbReference type="NCBI Taxonomy" id="3117745"/>
    <lineage>
        <taxon>Bacteria</taxon>
        <taxon>Bacillati</taxon>
        <taxon>Bacillota</taxon>
        <taxon>Bacilli</taxon>
        <taxon>Bacillales</taxon>
        <taxon>Bacillaceae</taxon>
        <taxon>Psychrobacillus</taxon>
    </lineage>
</organism>
<evidence type="ECO:0000313" key="2">
    <source>
        <dbReference type="EMBL" id="MEI4770534.1"/>
    </source>
</evidence>
<evidence type="ECO:0008006" key="4">
    <source>
        <dbReference type="Google" id="ProtNLM"/>
    </source>
</evidence>
<evidence type="ECO:0000313" key="3">
    <source>
        <dbReference type="Proteomes" id="UP001364890"/>
    </source>
</evidence>
<accession>A0ABU8F688</accession>
<feature type="transmembrane region" description="Helical" evidence="1">
    <location>
        <begin position="86"/>
        <end position="104"/>
    </location>
</feature>
<keyword evidence="1" id="KW-0472">Membrane</keyword>
<feature type="transmembrane region" description="Helical" evidence="1">
    <location>
        <begin position="330"/>
        <end position="348"/>
    </location>
</feature>
<feature type="transmembrane region" description="Helical" evidence="1">
    <location>
        <begin position="360"/>
        <end position="379"/>
    </location>
</feature>
<feature type="transmembrane region" description="Helical" evidence="1">
    <location>
        <begin position="7"/>
        <end position="28"/>
    </location>
</feature>
<keyword evidence="1" id="KW-1133">Transmembrane helix</keyword>
<evidence type="ECO:0000256" key="1">
    <source>
        <dbReference type="SAM" id="Phobius"/>
    </source>
</evidence>
<keyword evidence="1" id="KW-0812">Transmembrane</keyword>
<dbReference type="RefSeq" id="WP_336498095.1">
    <property type="nucleotide sequence ID" value="NZ_JBAWSY010000009.1"/>
</dbReference>
<protein>
    <recommendedName>
        <fullName evidence="4">Glycosyltransferase RgtA/B/C/D-like domain-containing protein</fullName>
    </recommendedName>
</protein>
<feature type="transmembrane region" description="Helical" evidence="1">
    <location>
        <begin position="167"/>
        <end position="184"/>
    </location>
</feature>
<reference evidence="2 3" key="1">
    <citation type="submission" date="2024-01" db="EMBL/GenBank/DDBJ databases">
        <title>Seven novel Bacillus-like species.</title>
        <authorList>
            <person name="Liu G."/>
        </authorList>
    </citation>
    <scope>NUCLEOTIDE SEQUENCE [LARGE SCALE GENOMIC DNA]</scope>
    <source>
        <strain evidence="2 3">FJAT-51614</strain>
    </source>
</reference>
<feature type="transmembrane region" description="Helical" evidence="1">
    <location>
        <begin position="190"/>
        <end position="206"/>
    </location>
</feature>
<comment type="caution">
    <text evidence="2">The sequence shown here is derived from an EMBL/GenBank/DDBJ whole genome shotgun (WGS) entry which is preliminary data.</text>
</comment>
<gene>
    <name evidence="2" type="ORF">WAX74_12895</name>
</gene>
<feature type="transmembrane region" description="Helical" evidence="1">
    <location>
        <begin position="141"/>
        <end position="160"/>
    </location>
</feature>
<name>A0ABU8F688_9BACI</name>
<sequence>MKIKNLFSFCIVFNCLIFFFLTSFIYIYSMSLGYEGLAIPLFKGGDDRFYYEQALNIAYGRPADLTSIHAVVLGGILNLFQTDDVFVLRAFNFIGNILILFVGLKSLFLLQMANRNLTAGIIFVAILSYYPSYLMNSNGSIIRDCWIIFYYLLSILMLLKILQSREFYLKVINTIILLLSLLLLVGYREYALLSFLASAVIYFLLFERKQPLKNGKKIFVYVFFVFTIMYTFLKSFKFPIINLSIEDILEYRAVNIELYAGGSQMYISLDQTNVFLFYTNYLYSIFSNALGPFPWQFTGISSMILFFTESLLLFFISYKIYKLRWMLSKYDYFLIINSVIWFMLIGIFNDNIGAAARLRIVGWFPLVLVFSKVYGEHIVSKKSFREIKRITRQNLN</sequence>
<feature type="transmembrane region" description="Helical" evidence="1">
    <location>
        <begin position="295"/>
        <end position="318"/>
    </location>
</feature>
<dbReference type="EMBL" id="JBAWSY010000009">
    <property type="protein sequence ID" value="MEI4770534.1"/>
    <property type="molecule type" value="Genomic_DNA"/>
</dbReference>
<feature type="transmembrane region" description="Helical" evidence="1">
    <location>
        <begin position="218"/>
        <end position="236"/>
    </location>
</feature>